<gene>
    <name evidence="1" type="ORF">Cva_00859</name>
</gene>
<dbReference type="AlphaFoldDB" id="A0A0K8MCG4"/>
<dbReference type="InterPro" id="IPR006427">
    <property type="entry name" value="Portal_HK97"/>
</dbReference>
<dbReference type="NCBIfam" id="TIGR01537">
    <property type="entry name" value="portal_HK97"/>
    <property type="match status" value="1"/>
</dbReference>
<evidence type="ECO:0000313" key="1">
    <source>
        <dbReference type="EMBL" id="GAO98211.1"/>
    </source>
</evidence>
<reference evidence="1 2" key="1">
    <citation type="submission" date="2015-03" db="EMBL/GenBank/DDBJ databases">
        <title>Caedibacter varicaedens, whole genome shotgun sequence.</title>
        <authorList>
            <person name="Suzuki H."/>
            <person name="Dapper A.L."/>
            <person name="Gibson A.K."/>
            <person name="Jackson C."/>
            <person name="Lee H."/>
            <person name="Pejaver V.R."/>
            <person name="Doak T."/>
            <person name="Lynch M."/>
        </authorList>
    </citation>
    <scope>NUCLEOTIDE SEQUENCE [LARGE SCALE GENOMIC DNA]</scope>
</reference>
<accession>A0A0K8MCG4</accession>
<dbReference type="EMBL" id="BBVC01000032">
    <property type="protein sequence ID" value="GAO98211.1"/>
    <property type="molecule type" value="Genomic_DNA"/>
</dbReference>
<dbReference type="InterPro" id="IPR006944">
    <property type="entry name" value="Phage/GTA_portal"/>
</dbReference>
<proteinExistence type="predicted"/>
<comment type="caution">
    <text evidence="1">The sequence shown here is derived from an EMBL/GenBank/DDBJ whole genome shotgun (WGS) entry which is preliminary data.</text>
</comment>
<dbReference type="Pfam" id="PF04860">
    <property type="entry name" value="Phage_portal"/>
    <property type="match status" value="1"/>
</dbReference>
<name>A0A0K8MCG4_9PROT</name>
<dbReference type="STRING" id="1629334.Cva_00859"/>
<sequence length="284" mass="31908">MRGLDGKPAELYPLRPDRVKVIPGTAGIPHAYEYTVSGMKRILRGDSLNHRGNVLHLKLFHPLNDWYGMSPIEAAACSIDQHNAVAGHNLALLQNGGRPSGALIIGQNESHHLTQEQREELRQDVRSLYEGELNAGRVLVLEGDFQWKEMGLSPKDLDFIKGKNLSAREISQSYGVPPMLVGVPGDATFSNYKEARFHLWEDTILPLLDHLTDEINLWLAPQFERNLKLSYDIDKIPALAQRREEAWAKIANAPFLTLNEKRRAVGYAPLEGGDVLNPLKENWL</sequence>
<organism evidence="1 2">
    <name type="scientific">Caedimonas varicaedens</name>
    <dbReference type="NCBI Taxonomy" id="1629334"/>
    <lineage>
        <taxon>Bacteria</taxon>
        <taxon>Pseudomonadati</taxon>
        <taxon>Pseudomonadota</taxon>
        <taxon>Alphaproteobacteria</taxon>
        <taxon>Holosporales</taxon>
        <taxon>Caedimonadaceae</taxon>
        <taxon>Caedimonas</taxon>
    </lineage>
</organism>
<evidence type="ECO:0000313" key="2">
    <source>
        <dbReference type="Proteomes" id="UP000036771"/>
    </source>
</evidence>
<protein>
    <submittedName>
        <fullName evidence="1">Phage portal protein</fullName>
    </submittedName>
</protein>
<dbReference type="Proteomes" id="UP000036771">
    <property type="component" value="Unassembled WGS sequence"/>
</dbReference>
<keyword evidence="2" id="KW-1185">Reference proteome</keyword>